<accession>A0A225Q0Y0</accession>
<dbReference type="AlphaFoldDB" id="A0A0B3SAQ6"/>
<dbReference type="PATRIC" id="fig|1515334.3.peg.1760"/>
<dbReference type="RefSeq" id="WP_043139809.1">
    <property type="nucleotide sequence ID" value="NZ_AP022337.1"/>
</dbReference>
<gene>
    <name evidence="1" type="ORF">OA50_01750</name>
</gene>
<dbReference type="EMBL" id="JSUQ01000006">
    <property type="protein sequence ID" value="KHQ53761.1"/>
    <property type="molecule type" value="Genomic_DNA"/>
</dbReference>
<accession>A0A0B3SAQ6</accession>
<proteinExistence type="predicted"/>
<protein>
    <submittedName>
        <fullName evidence="1">Membrane protein</fullName>
    </submittedName>
</protein>
<comment type="caution">
    <text evidence="1">The sequence shown here is derived from an EMBL/GenBank/DDBJ whole genome shotgun (WGS) entry which is preliminary data.</text>
</comment>
<evidence type="ECO:0000313" key="2">
    <source>
        <dbReference type="Proteomes" id="UP000030960"/>
    </source>
</evidence>
<name>A0A0B3SAQ6_9RHOB</name>
<dbReference type="OrthoDB" id="9800027at2"/>
<accession>A0A225QVH3</accession>
<keyword evidence="2" id="KW-1185">Reference proteome</keyword>
<sequence length="90" mass="9688">MKTYVIERNIPGAGSMTQDELCGAASASNAALAKLSPRVQWNHSYVAGDKTFCVYLAEDEDAIREHAQLSGFPADTITEIKTRIDPTTAG</sequence>
<evidence type="ECO:0000313" key="1">
    <source>
        <dbReference type="EMBL" id="KHQ53761.1"/>
    </source>
</evidence>
<dbReference type="Proteomes" id="UP000030960">
    <property type="component" value="Unassembled WGS sequence"/>
</dbReference>
<reference evidence="1 2" key="1">
    <citation type="submission" date="2014-10" db="EMBL/GenBank/DDBJ databases">
        <title>Genome sequence of Ponticoccus sp. strain UMTAT08 isolated from clonal culture of toxic dinoflagellate Alexandrium tamiyavanichii.</title>
        <authorList>
            <person name="Gan H.Y."/>
            <person name="Muhd D.-D."/>
            <person name="Mohd Noor M.E."/>
            <person name="Yeong Y.S."/>
            <person name="Usup G."/>
        </authorList>
    </citation>
    <scope>NUCLEOTIDE SEQUENCE [LARGE SCALE GENOMIC DNA]</scope>
    <source>
        <strain evidence="1 2">UMTAT08</strain>
    </source>
</reference>
<dbReference type="InterPro" id="IPR025336">
    <property type="entry name" value="SCO4226-like"/>
</dbReference>
<organism evidence="1 2">
    <name type="scientific">Mameliella alba</name>
    <dbReference type="NCBI Taxonomy" id="561184"/>
    <lineage>
        <taxon>Bacteria</taxon>
        <taxon>Pseudomonadati</taxon>
        <taxon>Pseudomonadota</taxon>
        <taxon>Alphaproteobacteria</taxon>
        <taxon>Rhodobacterales</taxon>
        <taxon>Roseobacteraceae</taxon>
        <taxon>Mameliella</taxon>
    </lineage>
</organism>
<dbReference type="Pfam" id="PF14026">
    <property type="entry name" value="SCO4226-like"/>
    <property type="match status" value="1"/>
</dbReference>
<dbReference type="GeneID" id="66499423"/>